<proteinExistence type="inferred from homology"/>
<dbReference type="EMBL" id="CP025766">
    <property type="protein sequence ID" value="KGB76807.1"/>
    <property type="molecule type" value="Genomic_DNA"/>
</dbReference>
<evidence type="ECO:0000256" key="2">
    <source>
        <dbReference type="RuleBase" id="RU000383"/>
    </source>
</evidence>
<reference evidence="5 6" key="1">
    <citation type="journal article" date="2011" name="MBio">
        <title>Genome variation in Cryptococcus gattii, an emerging pathogen of immunocompetent hosts.</title>
        <authorList>
            <person name="D'Souza C.A."/>
            <person name="Kronstad J.W."/>
            <person name="Taylor G."/>
            <person name="Warren R."/>
            <person name="Yuen M."/>
            <person name="Hu G."/>
            <person name="Jung W.H."/>
            <person name="Sham A."/>
            <person name="Kidd S.E."/>
            <person name="Tangen K."/>
            <person name="Lee N."/>
            <person name="Zeilmaker T."/>
            <person name="Sawkins J."/>
            <person name="McVicker G."/>
            <person name="Shah S."/>
            <person name="Gnerre S."/>
            <person name="Griggs A."/>
            <person name="Zeng Q."/>
            <person name="Bartlett K."/>
            <person name="Li W."/>
            <person name="Wang X."/>
            <person name="Heitman J."/>
            <person name="Stajich J.E."/>
            <person name="Fraser J.A."/>
            <person name="Meyer W."/>
            <person name="Carter D."/>
            <person name="Schein J."/>
            <person name="Krzywinski M."/>
            <person name="Kwon-Chung K.J."/>
            <person name="Varma A."/>
            <person name="Wang J."/>
            <person name="Brunham R."/>
            <person name="Fyfe M."/>
            <person name="Ouellette B.F."/>
            <person name="Siddiqui A."/>
            <person name="Marra M."/>
            <person name="Jones S."/>
            <person name="Holt R."/>
            <person name="Birren B.W."/>
            <person name="Galagan J.E."/>
            <person name="Cuomo C.A."/>
        </authorList>
    </citation>
    <scope>NUCLEOTIDE SEQUENCE [LARGE SCALE GENOMIC DNA]</scope>
    <source>
        <strain evidence="5 6">R265</strain>
    </source>
</reference>
<comment type="similarity">
    <text evidence="2">Belongs to the cyclin family.</text>
</comment>
<dbReference type="STRING" id="294750.A0A095C8I7"/>
<dbReference type="OrthoDB" id="340962at2759"/>
<evidence type="ECO:0000313" key="5">
    <source>
        <dbReference type="EMBL" id="KGB76807.1"/>
    </source>
</evidence>
<dbReference type="GO" id="GO:0016538">
    <property type="term" value="F:cyclin-dependent protein serine/threonine kinase regulator activity"/>
    <property type="evidence" value="ECO:0007669"/>
    <property type="project" value="InterPro"/>
</dbReference>
<protein>
    <submittedName>
        <fullName evidence="5">Cyclin H</fullName>
    </submittedName>
</protein>
<dbReference type="Pfam" id="PF00134">
    <property type="entry name" value="Cyclin_N"/>
    <property type="match status" value="1"/>
</dbReference>
<evidence type="ECO:0000259" key="4">
    <source>
        <dbReference type="SMART" id="SM00385"/>
    </source>
</evidence>
<accession>A0A095C8I7</accession>
<dbReference type="SMART" id="SM00385">
    <property type="entry name" value="CYCLIN"/>
    <property type="match status" value="1"/>
</dbReference>
<dbReference type="GeneID" id="88178986"/>
<dbReference type="InterPro" id="IPR013763">
    <property type="entry name" value="Cyclin-like_dom"/>
</dbReference>
<dbReference type="InterPro" id="IPR006671">
    <property type="entry name" value="Cyclin_N"/>
</dbReference>
<dbReference type="Gene3D" id="1.10.472.10">
    <property type="entry name" value="Cyclin-like"/>
    <property type="match status" value="1"/>
</dbReference>
<dbReference type="Proteomes" id="UP000029445">
    <property type="component" value="Chromosome 8"/>
</dbReference>
<dbReference type="CDD" id="cd20525">
    <property type="entry name" value="CYCLIN_CCNH_rpt2"/>
    <property type="match status" value="1"/>
</dbReference>
<dbReference type="FunFam" id="1.10.472.10:FF:000095">
    <property type="entry name" value="Cyclin Ccl1, putative (AFU_orthologue AFUA_5G07030)"/>
    <property type="match status" value="1"/>
</dbReference>
<feature type="domain" description="Cyclin-like" evidence="4">
    <location>
        <begin position="99"/>
        <end position="182"/>
    </location>
</feature>
<evidence type="ECO:0000256" key="1">
    <source>
        <dbReference type="ARBA" id="ARBA00023127"/>
    </source>
</evidence>
<dbReference type="InterPro" id="IPR036915">
    <property type="entry name" value="Cyclin-like_sf"/>
</dbReference>
<dbReference type="VEuPathDB" id="FungiDB:CNBG_2645"/>
<organism evidence="5 6">
    <name type="scientific">Cryptococcus deuterogattii (strain R265)</name>
    <name type="common">Cryptococcus gattii VGII (strain R265)</name>
    <dbReference type="NCBI Taxonomy" id="294750"/>
    <lineage>
        <taxon>Eukaryota</taxon>
        <taxon>Fungi</taxon>
        <taxon>Dikarya</taxon>
        <taxon>Basidiomycota</taxon>
        <taxon>Agaricomycotina</taxon>
        <taxon>Tremellomycetes</taxon>
        <taxon>Tremellales</taxon>
        <taxon>Cryptococcaceae</taxon>
        <taxon>Cryptococcus</taxon>
        <taxon>Cryptococcus gattii species complex</taxon>
    </lineage>
</organism>
<dbReference type="GO" id="GO:0006357">
    <property type="term" value="P:regulation of transcription by RNA polymerase II"/>
    <property type="evidence" value="ECO:0007669"/>
    <property type="project" value="InterPro"/>
</dbReference>
<dbReference type="SUPFAM" id="SSF47954">
    <property type="entry name" value="Cyclin-like"/>
    <property type="match status" value="2"/>
</dbReference>
<evidence type="ECO:0000313" key="6">
    <source>
        <dbReference type="Proteomes" id="UP000029445"/>
    </source>
</evidence>
<sequence>MVLSGQATPSEAGPSKPSLTPGPSAYHESSQFRHWRFSPSTLDRIRSELNTKSVEVARRNTELEKEAQKSLGHDIADPPPAATYLTVNDELLLLHFYCSQVSRICREGFGLPEVVESTAISYVKRFYLKNSVMEWHPKIIMPTCLYLAAKTTNFPISADQFVSKIPKLTSEDVLEKEFLVAQSLSFEFWVHGADKALRGWTLDMQDQPNPPLDAIQKAIAPAFTHLSTSYLSDAEFIFTPSQISLACLRMADKKLVESFLEGRYAAHAAAIASKSVDGAEESGTGTPIQGPAPLYGMEKARLLEILGQIEAIIQTAAVGLDVKKVKEVDKRLRQCTNPEKIPGTALYIKRKQETEAAEAAAKAAKTLKAQSSAADSNVFFGGSLPLANAQSKSRVPLSPRVNLNGNQKAGGAEVEMSDTGMGIQGESGGLAMGGKGLKDVGLPLSKD</sequence>
<dbReference type="OMA" id="FRVEQNT"/>
<keyword evidence="6" id="KW-1185">Reference proteome</keyword>
<dbReference type="RefSeq" id="XP_062882667.1">
    <property type="nucleotide sequence ID" value="XM_063026712.1"/>
</dbReference>
<dbReference type="InterPro" id="IPR031658">
    <property type="entry name" value="Cyclin_C_2"/>
</dbReference>
<dbReference type="Pfam" id="PF16899">
    <property type="entry name" value="Cyclin_C_2"/>
    <property type="match status" value="1"/>
</dbReference>
<reference evidence="5 6" key="2">
    <citation type="journal article" date="2018" name="Proc. Natl. Acad. Sci.">
        <title>RNAi is a critical determinant of centromere evolution in closely related fungi.</title>
        <authorList>
            <person name="Yadav V."/>
            <person name="Sun S."/>
            <person name="Billmyre R.B."/>
            <person name="Thimmappa B.C."/>
            <person name="Shea T."/>
            <person name="Lintner R."/>
            <person name="Bakkeren G."/>
            <person name="Cuomo C.A."/>
            <person name="Heitman J."/>
            <person name="Sanyal K."/>
        </authorList>
    </citation>
    <scope>NUCLEOTIDE SEQUENCE [LARGE SCALE GENOMIC DNA]</scope>
    <source>
        <strain evidence="5 6">R265</strain>
    </source>
</reference>
<feature type="region of interest" description="Disordered" evidence="3">
    <location>
        <begin position="391"/>
        <end position="414"/>
    </location>
</feature>
<dbReference type="KEGG" id="cdeu:CNBG_2645"/>
<name>A0A095C8I7_CRYD2</name>
<dbReference type="AlphaFoldDB" id="A0A095C8I7"/>
<dbReference type="HOGENOM" id="CLU_022620_4_0_1"/>
<evidence type="ECO:0000256" key="3">
    <source>
        <dbReference type="SAM" id="MobiDB-lite"/>
    </source>
</evidence>
<dbReference type="PANTHER" id="PTHR10026">
    <property type="entry name" value="CYCLIN"/>
    <property type="match status" value="1"/>
</dbReference>
<feature type="region of interest" description="Disordered" evidence="3">
    <location>
        <begin position="427"/>
        <end position="447"/>
    </location>
</feature>
<dbReference type="InterPro" id="IPR043198">
    <property type="entry name" value="Cyclin/Ssn8"/>
</dbReference>
<gene>
    <name evidence="5" type="ORF">CNBG_2645</name>
</gene>
<feature type="region of interest" description="Disordered" evidence="3">
    <location>
        <begin position="1"/>
        <end position="31"/>
    </location>
</feature>
<dbReference type="CDD" id="cd20524">
    <property type="entry name" value="CYCLIN_CCNH_rpt1"/>
    <property type="match status" value="1"/>
</dbReference>
<keyword evidence="1 2" id="KW-0195">Cyclin</keyword>